<gene>
    <name evidence="1" type="ORF">RJN63_11645</name>
</gene>
<organism evidence="1">
    <name type="scientific">Herbaspirillum huttiense subsp. nephrolepidis</name>
    <dbReference type="NCBI Taxonomy" id="3075126"/>
    <lineage>
        <taxon>Bacteria</taxon>
        <taxon>Pseudomonadati</taxon>
        <taxon>Pseudomonadota</taxon>
        <taxon>Betaproteobacteria</taxon>
        <taxon>Burkholderiales</taxon>
        <taxon>Oxalobacteraceae</taxon>
        <taxon>Herbaspirillum</taxon>
    </lineage>
</organism>
<evidence type="ECO:0000313" key="1">
    <source>
        <dbReference type="EMBL" id="MDT0337485.1"/>
    </source>
</evidence>
<reference evidence="1" key="1">
    <citation type="submission" date="2023-02" db="EMBL/GenBank/DDBJ databases">
        <title>Description of Herbaspirillum huttiense subsp. nephrolepsisexaltata and Herbaspirillum huttiense subsp. lycopersicon.</title>
        <authorList>
            <person name="Poudel M."/>
            <person name="Sharma A."/>
            <person name="Goss E."/>
            <person name="Tapia J.H."/>
            <person name="Harmon C.M."/>
            <person name="Jones J.B."/>
        </authorList>
    </citation>
    <scope>NUCLEOTIDE SEQUENCE</scope>
    <source>
        <strain evidence="1">NC40101</strain>
    </source>
</reference>
<name>A0AAE4K856_9BURK</name>
<proteinExistence type="predicted"/>
<accession>A0AAE4K856</accession>
<comment type="caution">
    <text evidence="1">The sequence shown here is derived from an EMBL/GenBank/DDBJ whole genome shotgun (WGS) entry which is preliminary data.</text>
</comment>
<sequence>MKVPKKVKAALIAEIGKANAAVWVEYMPQCVDSPPELWTQAEKAQFDILTDFERKAAEAVNKILG</sequence>
<protein>
    <submittedName>
        <fullName evidence="1">Uncharacterized protein</fullName>
    </submittedName>
</protein>
<dbReference type="EMBL" id="JAVRAA010000005">
    <property type="protein sequence ID" value="MDT0337485.1"/>
    <property type="molecule type" value="Genomic_DNA"/>
</dbReference>
<dbReference type="RefSeq" id="WP_284076954.1">
    <property type="nucleotide sequence ID" value="NZ_JAVLSM010000007.1"/>
</dbReference>
<dbReference type="AlphaFoldDB" id="A0AAE4K856"/>